<dbReference type="Pfam" id="PF12417">
    <property type="entry name" value="DUF3669"/>
    <property type="match status" value="1"/>
</dbReference>
<evidence type="ECO:0000259" key="1">
    <source>
        <dbReference type="Pfam" id="PF12417"/>
    </source>
</evidence>
<gene>
    <name evidence="2" type="ORF">GTA08_BOTSDO03885</name>
</gene>
<evidence type="ECO:0000313" key="2">
    <source>
        <dbReference type="EMBL" id="KAF4308502.1"/>
    </source>
</evidence>
<reference evidence="2" key="1">
    <citation type="submission" date="2020-04" db="EMBL/GenBank/DDBJ databases">
        <title>Genome Assembly and Annotation of Botryosphaeria dothidea sdau 11-99, a Latent Pathogen of Apple Fruit Ring Rot in China.</title>
        <authorList>
            <person name="Yu C."/>
            <person name="Diao Y."/>
            <person name="Lu Q."/>
            <person name="Zhao J."/>
            <person name="Cui S."/>
            <person name="Peng C."/>
            <person name="He B."/>
            <person name="Liu H."/>
        </authorList>
    </citation>
    <scope>NUCLEOTIDE SEQUENCE [LARGE SCALE GENOMIC DNA]</scope>
    <source>
        <strain evidence="2">Sdau11-99</strain>
    </source>
</reference>
<name>A0A8H4NAP2_9PEZI</name>
<dbReference type="PANTHER" id="PTHR40780">
    <property type="entry name" value="DUF3669 DOMAIN-CONTAINING PROTEIN"/>
    <property type="match status" value="1"/>
</dbReference>
<dbReference type="Proteomes" id="UP000572817">
    <property type="component" value="Unassembled WGS sequence"/>
</dbReference>
<dbReference type="PANTHER" id="PTHR40780:SF2">
    <property type="entry name" value="DUF3669 DOMAIN-CONTAINING PROTEIN"/>
    <property type="match status" value="1"/>
</dbReference>
<comment type="caution">
    <text evidence="2">The sequence shown here is derived from an EMBL/GenBank/DDBJ whole genome shotgun (WGS) entry which is preliminary data.</text>
</comment>
<evidence type="ECO:0000313" key="3">
    <source>
        <dbReference type="Proteomes" id="UP000572817"/>
    </source>
</evidence>
<dbReference type="AlphaFoldDB" id="A0A8H4NAP2"/>
<keyword evidence="3" id="KW-1185">Reference proteome</keyword>
<organism evidence="2 3">
    <name type="scientific">Botryosphaeria dothidea</name>
    <dbReference type="NCBI Taxonomy" id="55169"/>
    <lineage>
        <taxon>Eukaryota</taxon>
        <taxon>Fungi</taxon>
        <taxon>Dikarya</taxon>
        <taxon>Ascomycota</taxon>
        <taxon>Pezizomycotina</taxon>
        <taxon>Dothideomycetes</taxon>
        <taxon>Dothideomycetes incertae sedis</taxon>
        <taxon>Botryosphaeriales</taxon>
        <taxon>Botryosphaeriaceae</taxon>
        <taxon>Botryosphaeria</taxon>
    </lineage>
</organism>
<sequence>METKYFAEQLASALATMHWIAEVDARDVEFVIGSAQAPTSPKVDGGAPPNEYIPLSAWELEHMEPNTFTEPLVRSKSPLRLWLLDFNQYKTMSMDEEGVEKAVHVFCVNDPY</sequence>
<accession>A0A8H4NAP2</accession>
<dbReference type="EMBL" id="WWBZ02000022">
    <property type="protein sequence ID" value="KAF4308502.1"/>
    <property type="molecule type" value="Genomic_DNA"/>
</dbReference>
<dbReference type="InterPro" id="IPR022137">
    <property type="entry name" value="Znf_prot_DUF3669"/>
</dbReference>
<feature type="domain" description="DUF3669" evidence="1">
    <location>
        <begin position="81"/>
        <end position="112"/>
    </location>
</feature>
<protein>
    <submittedName>
        <fullName evidence="2">Exodeoxyribonuclease III xth</fullName>
    </submittedName>
</protein>
<proteinExistence type="predicted"/>
<dbReference type="OrthoDB" id="2993351at2759"/>